<dbReference type="PANTHER" id="PTHR12161">
    <property type="entry name" value="IST1 FAMILY MEMBER"/>
    <property type="match status" value="1"/>
</dbReference>
<dbReference type="KEGG" id="cci:CC1G_04309"/>
<feature type="compositionally biased region" description="Polar residues" evidence="2">
    <location>
        <begin position="768"/>
        <end position="779"/>
    </location>
</feature>
<feature type="compositionally biased region" description="Basic and acidic residues" evidence="2">
    <location>
        <begin position="662"/>
        <end position="677"/>
    </location>
</feature>
<dbReference type="InParanoid" id="A8NFN4"/>
<feature type="region of interest" description="Disordered" evidence="2">
    <location>
        <begin position="702"/>
        <end position="721"/>
    </location>
</feature>
<feature type="compositionally biased region" description="Acidic residues" evidence="2">
    <location>
        <begin position="1177"/>
        <end position="1187"/>
    </location>
</feature>
<feature type="region of interest" description="Disordered" evidence="2">
    <location>
        <begin position="755"/>
        <end position="827"/>
    </location>
</feature>
<keyword evidence="5" id="KW-1185">Reference proteome</keyword>
<protein>
    <recommendedName>
        <fullName evidence="3">Rab-GAP TBC domain-containing protein</fullName>
    </recommendedName>
</protein>
<comment type="similarity">
    <text evidence="1">Belongs to the IST1 family.</text>
</comment>
<dbReference type="Gene3D" id="1.10.472.80">
    <property type="entry name" value="Ypt/Rab-GAP domain of gyp1p, domain 3"/>
    <property type="match status" value="1"/>
</dbReference>
<sequence length="1210" mass="134118">MSALEWDSSAVKSHLRLTCQRLAQLQSKLDADGSITRKDIATLLQQGNVLLARAKAQKLLQEDAQGDLMEILENEIGTLITHLAELEANLTPSPVLVEALSSVIYSAPLVPCKELHILRNLLVQRVGPDFALSAMKNNDRHVSPRIIRITSTPVPTASKLDRYLAHISRTYGGNWTPDPQRHNVVNILSEILNPEPSKEVDMTSLRRFCFYGIPDVPSWLRPRIWKLFLGVLPGEQDAWGKEIAKQRACYYDLVRRLLEPYTTLPPPTTPPHASDEILLNVVHHLSRIPREMFSHLEDAPEESNLCPLSEKSDDSIKIPQATALDDRYRILKEKDHGARPESETDADAMPAISISNYDSVAEENDETASQVSKARPPYSFGHAHPTHGSAILRLLFIHASINPGQLSQHIPAVLIPLYTALQAEVEPEDLAHVEADTFWLFEAIVAEFSELDDGEGSHRWMAQLDQTLAWADPELHQSLAAKGLQPSLPHYSYRWLAPVLTYTIPVPAIFVFWDALFARLPRERDTAPRLDFLIDLACSMLLAVRRELLSLGRAPNTNRLWVEQEQDSETKSKTINESDPFLEGISLLQTYPRTFVDDAERIIQTANDLVKRREMEANRNQPLSSQSEPSLGVRLRNTVWKGITNQIDPDPDDISSSSSDSDQEKQQEDGNETERESATSSWWSSIAGSNLSGTRLTISHADTLQPPEDESGYSSSASKTSTGSIWNYAEKLRDSDTAATLAKVGTNWRARAMNVGTWRQAKADQNRAGGSNDRTTNGDGTDAEKSAHRHESPEPSFYSPTSSHRSTYSSSSSISPLSDHHNQEESLVSKTRSFLSLAKTPSSAGSKTAPRPLLLSSASPITSPPMYTSTTPATPENPQWAEVMKAKKQFLNRESRSSVSSLSPSEAFKSSRSDWESDGGSRIVPLNRRSISPMAPSYRINRGLASPSPSVGEPFSPSVSSTTSTGSPRLPVLSTSPVSAYSPTISSNTPPISRSATLPDTSSETHVFELERNDTVKRTPRADAARSRMSSLDASDAPATGLSRHARVRSRRQTRPSHLQLKDTNVTKPRSPVEIKTPNSSNNLTVEWPTEDPDMAATPRATTFDATDDDDASLSQRPISPRFRRRKVSTAEARDRSNVRKLSGDGQEPRLRKTSSGRSRKVSNEVKDKKHYRRESEADEGDDEGYDDLLSAYESEDLSHTSYKLISTSR</sequence>
<dbReference type="OMA" id="PHYSFRW"/>
<dbReference type="PROSITE" id="PS50086">
    <property type="entry name" value="TBC_RABGAP"/>
    <property type="match status" value="1"/>
</dbReference>
<reference evidence="4 5" key="1">
    <citation type="journal article" date="2010" name="Proc. Natl. Acad. Sci. U.S.A.">
        <title>Insights into evolution of multicellular fungi from the assembled chromosomes of the mushroom Coprinopsis cinerea (Coprinus cinereus).</title>
        <authorList>
            <person name="Stajich J.E."/>
            <person name="Wilke S.K."/>
            <person name="Ahren D."/>
            <person name="Au C.H."/>
            <person name="Birren B.W."/>
            <person name="Borodovsky M."/>
            <person name="Burns C."/>
            <person name="Canback B."/>
            <person name="Casselton L.A."/>
            <person name="Cheng C.K."/>
            <person name="Deng J."/>
            <person name="Dietrich F.S."/>
            <person name="Fargo D.C."/>
            <person name="Farman M.L."/>
            <person name="Gathman A.C."/>
            <person name="Goldberg J."/>
            <person name="Guigo R."/>
            <person name="Hoegger P.J."/>
            <person name="Hooker J.B."/>
            <person name="Huggins A."/>
            <person name="James T.Y."/>
            <person name="Kamada T."/>
            <person name="Kilaru S."/>
            <person name="Kodira C."/>
            <person name="Kues U."/>
            <person name="Kupfer D."/>
            <person name="Kwan H.S."/>
            <person name="Lomsadze A."/>
            <person name="Li W."/>
            <person name="Lilly W.W."/>
            <person name="Ma L.J."/>
            <person name="Mackey A.J."/>
            <person name="Manning G."/>
            <person name="Martin F."/>
            <person name="Muraguchi H."/>
            <person name="Natvig D.O."/>
            <person name="Palmerini H."/>
            <person name="Ramesh M.A."/>
            <person name="Rehmeyer C.J."/>
            <person name="Roe B.A."/>
            <person name="Shenoy N."/>
            <person name="Stanke M."/>
            <person name="Ter-Hovhannisyan V."/>
            <person name="Tunlid A."/>
            <person name="Velagapudi R."/>
            <person name="Vision T.J."/>
            <person name="Zeng Q."/>
            <person name="Zolan M.E."/>
            <person name="Pukkila P.J."/>
        </authorList>
    </citation>
    <scope>NUCLEOTIDE SEQUENCE [LARGE SCALE GENOMIC DNA]</scope>
    <source>
        <strain evidence="5">Okayama-7 / 130 / ATCC MYA-4618 / FGSC 9003</strain>
    </source>
</reference>
<proteinExistence type="inferred from homology"/>
<feature type="compositionally biased region" description="Polar residues" evidence="2">
    <location>
        <begin position="996"/>
        <end position="1005"/>
    </location>
</feature>
<dbReference type="InterPro" id="IPR005061">
    <property type="entry name" value="Ist1"/>
</dbReference>
<dbReference type="EMBL" id="AACS02000002">
    <property type="protein sequence ID" value="EAU88603.2"/>
    <property type="molecule type" value="Genomic_DNA"/>
</dbReference>
<dbReference type="AlphaFoldDB" id="A8NFN4"/>
<evidence type="ECO:0000313" key="4">
    <source>
        <dbReference type="EMBL" id="EAU88603.2"/>
    </source>
</evidence>
<feature type="compositionally biased region" description="Basic and acidic residues" evidence="2">
    <location>
        <begin position="782"/>
        <end position="793"/>
    </location>
</feature>
<feature type="compositionally biased region" description="Low complexity" evidence="2">
    <location>
        <begin position="1096"/>
        <end position="1105"/>
    </location>
</feature>
<dbReference type="GO" id="GO:0015031">
    <property type="term" value="P:protein transport"/>
    <property type="evidence" value="ECO:0007669"/>
    <property type="project" value="InterPro"/>
</dbReference>
<evidence type="ECO:0000256" key="2">
    <source>
        <dbReference type="SAM" id="MobiDB-lite"/>
    </source>
</evidence>
<feature type="domain" description="Rab-GAP TBC" evidence="3">
    <location>
        <begin position="215"/>
        <end position="520"/>
    </location>
</feature>
<dbReference type="eggNOG" id="KOG2027">
    <property type="taxonomic scope" value="Eukaryota"/>
</dbReference>
<dbReference type="STRING" id="240176.A8NFN4"/>
<organism evidence="4 5">
    <name type="scientific">Coprinopsis cinerea (strain Okayama-7 / 130 / ATCC MYA-4618 / FGSC 9003)</name>
    <name type="common">Inky cap fungus</name>
    <name type="synonym">Hormographiella aspergillata</name>
    <dbReference type="NCBI Taxonomy" id="240176"/>
    <lineage>
        <taxon>Eukaryota</taxon>
        <taxon>Fungi</taxon>
        <taxon>Dikarya</taxon>
        <taxon>Basidiomycota</taxon>
        <taxon>Agaricomycotina</taxon>
        <taxon>Agaricomycetes</taxon>
        <taxon>Agaricomycetidae</taxon>
        <taxon>Agaricales</taxon>
        <taxon>Agaricineae</taxon>
        <taxon>Psathyrellaceae</taxon>
        <taxon>Coprinopsis</taxon>
    </lineage>
</organism>
<evidence type="ECO:0000259" key="3">
    <source>
        <dbReference type="PROSITE" id="PS50086"/>
    </source>
</evidence>
<comment type="caution">
    <text evidence="4">The sequence shown here is derived from an EMBL/GenBank/DDBJ whole genome shotgun (WGS) entry which is preliminary data.</text>
</comment>
<feature type="compositionally biased region" description="Polar residues" evidence="2">
    <location>
        <begin position="856"/>
        <end position="877"/>
    </location>
</feature>
<dbReference type="OrthoDB" id="29853at2759"/>
<dbReference type="InterPro" id="IPR042277">
    <property type="entry name" value="IST1-like"/>
</dbReference>
<dbReference type="RefSeq" id="XP_001833330.2">
    <property type="nucleotide sequence ID" value="XM_001833278.2"/>
</dbReference>
<feature type="compositionally biased region" description="Basic and acidic residues" evidence="2">
    <location>
        <begin position="1006"/>
        <end position="1026"/>
    </location>
</feature>
<dbReference type="Gene3D" id="1.20.1260.60">
    <property type="entry name" value="Vacuolar protein sorting-associated protein Ist1"/>
    <property type="match status" value="1"/>
</dbReference>
<dbReference type="VEuPathDB" id="FungiDB:CC1G_04309"/>
<dbReference type="SUPFAM" id="SSF47923">
    <property type="entry name" value="Ypt/Rab-GAP domain of gyp1p"/>
    <property type="match status" value="2"/>
</dbReference>
<dbReference type="eggNOG" id="KOG4567">
    <property type="taxonomic scope" value="Eukaryota"/>
</dbReference>
<feature type="compositionally biased region" description="Polar residues" evidence="2">
    <location>
        <begin position="1200"/>
        <end position="1210"/>
    </location>
</feature>
<feature type="compositionally biased region" description="Low complexity" evidence="2">
    <location>
        <begin position="982"/>
        <end position="995"/>
    </location>
</feature>
<accession>A8NFN4</accession>
<feature type="region of interest" description="Disordered" evidence="2">
    <location>
        <begin position="892"/>
        <end position="1210"/>
    </location>
</feature>
<gene>
    <name evidence="4" type="ORF">CC1G_04309</name>
</gene>
<feature type="compositionally biased region" description="Basic residues" evidence="2">
    <location>
        <begin position="1152"/>
        <end position="1161"/>
    </location>
</feature>
<dbReference type="InterPro" id="IPR035969">
    <property type="entry name" value="Rab-GAP_TBC_sf"/>
</dbReference>
<dbReference type="GeneID" id="6009826"/>
<feature type="compositionally biased region" description="Low complexity" evidence="2">
    <location>
        <begin position="712"/>
        <end position="721"/>
    </location>
</feature>
<feature type="compositionally biased region" description="Low complexity" evidence="2">
    <location>
        <begin position="798"/>
        <end position="817"/>
    </location>
</feature>
<name>A8NFN4_COPC7</name>
<dbReference type="Proteomes" id="UP000001861">
    <property type="component" value="Unassembled WGS sequence"/>
</dbReference>
<dbReference type="InterPro" id="IPR000195">
    <property type="entry name" value="Rab-GAP-TBC_dom"/>
</dbReference>
<dbReference type="HOGENOM" id="CLU_006960_0_0_1"/>
<dbReference type="Gene3D" id="1.10.10.750">
    <property type="entry name" value="Ypt/Rab-GAP domain of gyp1p, domain 1"/>
    <property type="match status" value="1"/>
</dbReference>
<evidence type="ECO:0000313" key="5">
    <source>
        <dbReference type="Proteomes" id="UP000001861"/>
    </source>
</evidence>
<dbReference type="Pfam" id="PF03398">
    <property type="entry name" value="Ist1"/>
    <property type="match status" value="1"/>
</dbReference>
<dbReference type="Pfam" id="PF00566">
    <property type="entry name" value="RabGAP-TBC"/>
    <property type="match status" value="1"/>
</dbReference>
<feature type="region of interest" description="Disordered" evidence="2">
    <location>
        <begin position="839"/>
        <end position="877"/>
    </location>
</feature>
<feature type="region of interest" description="Disordered" evidence="2">
    <location>
        <begin position="643"/>
        <end position="686"/>
    </location>
</feature>
<dbReference type="PANTHER" id="PTHR12161:SF5">
    <property type="entry name" value="IST1 HOMOLOG"/>
    <property type="match status" value="1"/>
</dbReference>
<feature type="compositionally biased region" description="Low complexity" evidence="2">
    <location>
        <begin position="954"/>
        <end position="968"/>
    </location>
</feature>
<evidence type="ECO:0000256" key="1">
    <source>
        <dbReference type="ARBA" id="ARBA00005536"/>
    </source>
</evidence>
<feature type="compositionally biased region" description="Basic residues" evidence="2">
    <location>
        <begin position="1044"/>
        <end position="1055"/>
    </location>
</feature>